<dbReference type="InterPro" id="IPR001455">
    <property type="entry name" value="TusA-like"/>
</dbReference>
<comment type="similarity">
    <text evidence="1">Belongs to the sulfur carrier protein TusA family.</text>
</comment>
<dbReference type="InterPro" id="IPR036868">
    <property type="entry name" value="TusA-like_sf"/>
</dbReference>
<dbReference type="PANTHER" id="PTHR33279">
    <property type="entry name" value="SULFUR CARRIER PROTEIN YEDF-RELATED"/>
    <property type="match status" value="1"/>
</dbReference>
<evidence type="ECO:0000313" key="3">
    <source>
        <dbReference type="EMBL" id="HHM44304.1"/>
    </source>
</evidence>
<organism evidence="3">
    <name type="scientific">Caldiarchaeum subterraneum</name>
    <dbReference type="NCBI Taxonomy" id="311458"/>
    <lineage>
        <taxon>Archaea</taxon>
        <taxon>Nitrososphaerota</taxon>
        <taxon>Candidatus Caldarchaeales</taxon>
        <taxon>Candidatus Caldarchaeaceae</taxon>
        <taxon>Candidatus Caldarchaeum</taxon>
    </lineage>
</organism>
<dbReference type="PANTHER" id="PTHR33279:SF6">
    <property type="entry name" value="SULFUR CARRIER PROTEIN YEDF-RELATED"/>
    <property type="match status" value="1"/>
</dbReference>
<evidence type="ECO:0000259" key="2">
    <source>
        <dbReference type="PROSITE" id="PS01148"/>
    </source>
</evidence>
<reference evidence="3" key="1">
    <citation type="journal article" date="2020" name="mSystems">
        <title>Genome- and Community-Level Interaction Insights into Carbon Utilization and Element Cycling Functions of Hydrothermarchaeota in Hydrothermal Sediment.</title>
        <authorList>
            <person name="Zhou Z."/>
            <person name="Liu Y."/>
            <person name="Xu W."/>
            <person name="Pan J."/>
            <person name="Luo Z.H."/>
            <person name="Li M."/>
        </authorList>
    </citation>
    <scope>NUCLEOTIDE SEQUENCE [LARGE SCALE GENOMIC DNA]</scope>
    <source>
        <strain evidence="3">SpSt-1074</strain>
    </source>
</reference>
<dbReference type="AlphaFoldDB" id="A0A7J3VT30"/>
<dbReference type="SUPFAM" id="SSF64307">
    <property type="entry name" value="SirA-like"/>
    <property type="match status" value="1"/>
</dbReference>
<dbReference type="EMBL" id="DRXH01000114">
    <property type="protein sequence ID" value="HHM44304.1"/>
    <property type="molecule type" value="Genomic_DNA"/>
</dbReference>
<dbReference type="GO" id="GO:0016740">
    <property type="term" value="F:transferase activity"/>
    <property type="evidence" value="ECO:0007669"/>
    <property type="project" value="UniProtKB-KW"/>
</dbReference>
<name>A0A7J3VT30_CALS0</name>
<accession>A0A7J3VT30</accession>
<comment type="caution">
    <text evidence="3">The sequence shown here is derived from an EMBL/GenBank/DDBJ whole genome shotgun (WGS) entry which is preliminary data.</text>
</comment>
<protein>
    <submittedName>
        <fullName evidence="3">Sulfurtransferase TusA family protein</fullName>
    </submittedName>
</protein>
<evidence type="ECO:0000256" key="1">
    <source>
        <dbReference type="ARBA" id="ARBA00008984"/>
    </source>
</evidence>
<dbReference type="Pfam" id="PF01206">
    <property type="entry name" value="TusA"/>
    <property type="match status" value="1"/>
</dbReference>
<dbReference type="PROSITE" id="PS01148">
    <property type="entry name" value="UPF0033"/>
    <property type="match status" value="1"/>
</dbReference>
<sequence length="82" mass="9091">MAMVKPVLTVDVKGEMCPMPVLKTRQAIQQVKVGEVIEVVATDPASQPDLESWARKTGNRIVLVETVGSNPVVYRFLIERVK</sequence>
<feature type="domain" description="UPF0033" evidence="2">
    <location>
        <begin position="10"/>
        <end position="34"/>
    </location>
</feature>
<dbReference type="CDD" id="cd00291">
    <property type="entry name" value="SirA_YedF_YeeD"/>
    <property type="match status" value="1"/>
</dbReference>
<gene>
    <name evidence="3" type="ORF">ENM31_03285</name>
</gene>
<proteinExistence type="inferred from homology"/>
<keyword evidence="3" id="KW-0808">Transferase</keyword>
<dbReference type="Gene3D" id="3.30.110.40">
    <property type="entry name" value="TusA-like domain"/>
    <property type="match status" value="1"/>
</dbReference>